<reference evidence="3" key="1">
    <citation type="journal article" date="2019" name="Int. J. Syst. Evol. Microbiol.">
        <title>The Global Catalogue of Microorganisms (GCM) 10K type strain sequencing project: providing services to taxonomists for standard genome sequencing and annotation.</title>
        <authorList>
            <consortium name="The Broad Institute Genomics Platform"/>
            <consortium name="The Broad Institute Genome Sequencing Center for Infectious Disease"/>
            <person name="Wu L."/>
            <person name="Ma J."/>
        </authorList>
    </citation>
    <scope>NUCLEOTIDE SEQUENCE [LARGE SCALE GENOMIC DNA]</scope>
    <source>
        <strain evidence="3">KCTC 12708</strain>
    </source>
</reference>
<evidence type="ECO:0000313" key="2">
    <source>
        <dbReference type="EMBL" id="GGZ53324.1"/>
    </source>
</evidence>
<protein>
    <submittedName>
        <fullName evidence="2">Glycosyl transferase family 1</fullName>
    </submittedName>
</protein>
<sequence length="356" mass="40855">MPNTKIKVLYTIPNFKTAGSQYVVLSLFKHIDTSKFEPYVAVEKFPELKPEIIPEENFLYLPKSGNNFTDLKQIIRILKKKQIKIVHSWDYKSTSIEALGVRLAGCKYLYTKKNDAWSKRWLLKSLISTHIAYDHPEMKTKFFNTFYLRRKISFIPHGVDEKHFHKEKLSQSKNDEIVRLGCVGNINANKNQLFIIKNMKSLPDHIHLYLYGKADENYLADIKAYLSQYQLSNRVHLEGFVANNDLPAILNQLDVFLLASKKEGLPVSILEALACETPVLASDSGGGTAYIASEGDGVLIFETDNDREFLDGISKLYKDEALRNGLGKEGRVLVEKKFTLKMELNTYEKLYQKLVY</sequence>
<proteinExistence type="predicted"/>
<dbReference type="CDD" id="cd03801">
    <property type="entry name" value="GT4_PimA-like"/>
    <property type="match status" value="1"/>
</dbReference>
<gene>
    <name evidence="2" type="ORF">GCM10008088_13760</name>
</gene>
<dbReference type="PANTHER" id="PTHR12526:SF630">
    <property type="entry name" value="GLYCOSYLTRANSFERASE"/>
    <property type="match status" value="1"/>
</dbReference>
<dbReference type="GeneID" id="94369042"/>
<comment type="caution">
    <text evidence="2">The sequence shown here is derived from an EMBL/GenBank/DDBJ whole genome shotgun (WGS) entry which is preliminary data.</text>
</comment>
<dbReference type="InterPro" id="IPR001296">
    <property type="entry name" value="Glyco_trans_1"/>
</dbReference>
<evidence type="ECO:0000259" key="1">
    <source>
        <dbReference type="Pfam" id="PF00534"/>
    </source>
</evidence>
<dbReference type="Proteomes" id="UP000615593">
    <property type="component" value="Unassembled WGS sequence"/>
</dbReference>
<evidence type="ECO:0000313" key="3">
    <source>
        <dbReference type="Proteomes" id="UP000615593"/>
    </source>
</evidence>
<keyword evidence="2" id="KW-0808">Transferase</keyword>
<organism evidence="2 3">
    <name type="scientific">Mesonia mobilis</name>
    <dbReference type="NCBI Taxonomy" id="369791"/>
    <lineage>
        <taxon>Bacteria</taxon>
        <taxon>Pseudomonadati</taxon>
        <taxon>Bacteroidota</taxon>
        <taxon>Flavobacteriia</taxon>
        <taxon>Flavobacteriales</taxon>
        <taxon>Flavobacteriaceae</taxon>
        <taxon>Mesonia</taxon>
    </lineage>
</organism>
<feature type="domain" description="Glycosyl transferase family 1" evidence="1">
    <location>
        <begin position="173"/>
        <end position="331"/>
    </location>
</feature>
<dbReference type="Gene3D" id="3.40.50.2000">
    <property type="entry name" value="Glycogen Phosphorylase B"/>
    <property type="match status" value="2"/>
</dbReference>
<dbReference type="Pfam" id="PF00534">
    <property type="entry name" value="Glycos_transf_1"/>
    <property type="match status" value="1"/>
</dbReference>
<dbReference type="EMBL" id="BMWY01000003">
    <property type="protein sequence ID" value="GGZ53324.1"/>
    <property type="molecule type" value="Genomic_DNA"/>
</dbReference>
<name>A0ABQ3BSV6_9FLAO</name>
<dbReference type="GO" id="GO:0016740">
    <property type="term" value="F:transferase activity"/>
    <property type="evidence" value="ECO:0007669"/>
    <property type="project" value="UniProtKB-KW"/>
</dbReference>
<keyword evidence="3" id="KW-1185">Reference proteome</keyword>
<dbReference type="RefSeq" id="WP_027884257.1">
    <property type="nucleotide sequence ID" value="NZ_BMWY01000003.1"/>
</dbReference>
<dbReference type="PANTHER" id="PTHR12526">
    <property type="entry name" value="GLYCOSYLTRANSFERASE"/>
    <property type="match status" value="1"/>
</dbReference>
<dbReference type="SUPFAM" id="SSF53756">
    <property type="entry name" value="UDP-Glycosyltransferase/glycogen phosphorylase"/>
    <property type="match status" value="1"/>
</dbReference>
<accession>A0ABQ3BSV6</accession>